<keyword evidence="3" id="KW-1185">Reference proteome</keyword>
<organism evidence="2 3">
    <name type="scientific">Litorimonas taeanensis</name>
    <dbReference type="NCBI Taxonomy" id="568099"/>
    <lineage>
        <taxon>Bacteria</taxon>
        <taxon>Pseudomonadati</taxon>
        <taxon>Pseudomonadota</taxon>
        <taxon>Alphaproteobacteria</taxon>
        <taxon>Maricaulales</taxon>
        <taxon>Robiginitomaculaceae</taxon>
    </lineage>
</organism>
<feature type="transmembrane region" description="Helical" evidence="1">
    <location>
        <begin position="27"/>
        <end position="48"/>
    </location>
</feature>
<keyword evidence="1" id="KW-1133">Transmembrane helix</keyword>
<dbReference type="AlphaFoldDB" id="A0A420WED5"/>
<comment type="caution">
    <text evidence="2">The sequence shown here is derived from an EMBL/GenBank/DDBJ whole genome shotgun (WGS) entry which is preliminary data.</text>
</comment>
<reference evidence="2 3" key="1">
    <citation type="submission" date="2018-10" db="EMBL/GenBank/DDBJ databases">
        <title>Genomic Encyclopedia of Type Strains, Phase IV (KMG-IV): sequencing the most valuable type-strain genomes for metagenomic binning, comparative biology and taxonomic classification.</title>
        <authorList>
            <person name="Goeker M."/>
        </authorList>
    </citation>
    <scope>NUCLEOTIDE SEQUENCE [LARGE SCALE GENOMIC DNA]</scope>
    <source>
        <strain evidence="2 3">DSM 22008</strain>
    </source>
</reference>
<keyword evidence="1" id="KW-0472">Membrane</keyword>
<dbReference type="EMBL" id="RBII01000002">
    <property type="protein sequence ID" value="RKQ69270.1"/>
    <property type="molecule type" value="Genomic_DNA"/>
</dbReference>
<dbReference type="RefSeq" id="WP_170144958.1">
    <property type="nucleotide sequence ID" value="NZ_RBII01000002.1"/>
</dbReference>
<sequence length="49" mass="5461">MQEYRDAPKDFVEPTAAELKARNRRNVGIAVALAAFMVFVFVTMISSAQ</sequence>
<gene>
    <name evidence="2" type="ORF">DES40_2069</name>
</gene>
<evidence type="ECO:0000313" key="3">
    <source>
        <dbReference type="Proteomes" id="UP000282211"/>
    </source>
</evidence>
<proteinExistence type="predicted"/>
<name>A0A420WED5_9PROT</name>
<dbReference type="InParanoid" id="A0A420WED5"/>
<evidence type="ECO:0000313" key="2">
    <source>
        <dbReference type="EMBL" id="RKQ69270.1"/>
    </source>
</evidence>
<dbReference type="Proteomes" id="UP000282211">
    <property type="component" value="Unassembled WGS sequence"/>
</dbReference>
<keyword evidence="1" id="KW-0812">Transmembrane</keyword>
<protein>
    <submittedName>
        <fullName evidence="2">Uncharacterized protein</fullName>
    </submittedName>
</protein>
<evidence type="ECO:0000256" key="1">
    <source>
        <dbReference type="SAM" id="Phobius"/>
    </source>
</evidence>
<accession>A0A420WED5</accession>